<dbReference type="PROSITE" id="PS50095">
    <property type="entry name" value="PLAT"/>
    <property type="match status" value="3"/>
</dbReference>
<sequence length="602" mass="67273">MQQPNTNSEAVRRCLTVPDAPRSSQLRYQPRPPYAAGPAKPLARPHSAPTYRKLAGESKPAWHGANYHNPRQFGRLYEAPPRSHKVLDSNLRMPYASRKMEAFVNSTLGYPRVENGKSIPIPSYDPLMDPHLVEYFERRFGTLQMEELKRQRLLRRYARPHSAGSLANRGSRIGKGKASGNVLYKVAVTTGDQKNAGTDAKVFIKIKGLKGKLPKTRLTKKAGSVKSNKGVAFRFAKGSTHVFKIRGPNIGDIQSLMIETSATKKEEAWFLQEVEIVNTKTKKTYLFTCNQWFSLYHGDGQVCRELFPIKSPKTEYEIVTVTGDVMNGGTNANVFLTLFGKTGTTRKIHLKNNTKTLFDRGTTDVFKVRANCVGPMKKVRIEHDNTGIGAGWYLERVVVTDLHNHQWKYFFPCGQWLAKNEGDGAICRDLIGSRDPLASRKASKYKVTVFTGEKRGAGTDANVYITLFGEFGDSGEKKLTKKLRNNFERGRQDEFLLECPKLGRLERVRIGHDNSGFGPGWFLDKSEQCWEGTGNREGEREPVLHCTSSLIHCFSAVSSHCTFREGAKKSLMSDSTHSASLAINIAVMQQSFPFVIAAGAVS</sequence>
<accession>A0ABD0JY34</accession>
<evidence type="ECO:0000313" key="5">
    <source>
        <dbReference type="Proteomes" id="UP001519460"/>
    </source>
</evidence>
<organism evidence="4 5">
    <name type="scientific">Batillaria attramentaria</name>
    <dbReference type="NCBI Taxonomy" id="370345"/>
    <lineage>
        <taxon>Eukaryota</taxon>
        <taxon>Metazoa</taxon>
        <taxon>Spiralia</taxon>
        <taxon>Lophotrochozoa</taxon>
        <taxon>Mollusca</taxon>
        <taxon>Gastropoda</taxon>
        <taxon>Caenogastropoda</taxon>
        <taxon>Sorbeoconcha</taxon>
        <taxon>Cerithioidea</taxon>
        <taxon>Batillariidae</taxon>
        <taxon>Batillaria</taxon>
    </lineage>
</organism>
<feature type="domain" description="PLAT" evidence="3">
    <location>
        <begin position="314"/>
        <end position="431"/>
    </location>
</feature>
<dbReference type="Pfam" id="PF01477">
    <property type="entry name" value="PLAT"/>
    <property type="match status" value="3"/>
</dbReference>
<dbReference type="CDD" id="cd01756">
    <property type="entry name" value="PLAT_repeat"/>
    <property type="match status" value="2"/>
</dbReference>
<reference evidence="4 5" key="1">
    <citation type="journal article" date="2023" name="Sci. Data">
        <title>Genome assembly of the Korean intertidal mud-creeper Batillaria attramentaria.</title>
        <authorList>
            <person name="Patra A.K."/>
            <person name="Ho P.T."/>
            <person name="Jun S."/>
            <person name="Lee S.J."/>
            <person name="Kim Y."/>
            <person name="Won Y.J."/>
        </authorList>
    </citation>
    <scope>NUCLEOTIDE SEQUENCE [LARGE SCALE GENOMIC DNA]</scope>
    <source>
        <strain evidence="4">Wonlab-2016</strain>
    </source>
</reference>
<dbReference type="PANTHER" id="PTHR45901:SF3">
    <property type="entry name" value="LIPOXYGENASE HOMOLOGY DOMAIN-CONTAINING PROTEIN 1"/>
    <property type="match status" value="1"/>
</dbReference>
<evidence type="ECO:0000313" key="4">
    <source>
        <dbReference type="EMBL" id="KAK7479808.1"/>
    </source>
</evidence>
<dbReference type="InterPro" id="IPR052970">
    <property type="entry name" value="Inner_ear_hair_cell_LOXHD"/>
</dbReference>
<keyword evidence="5" id="KW-1185">Reference proteome</keyword>
<comment type="caution">
    <text evidence="4">The sequence shown here is derived from an EMBL/GenBank/DDBJ whole genome shotgun (WGS) entry which is preliminary data.</text>
</comment>
<dbReference type="Proteomes" id="UP001519460">
    <property type="component" value="Unassembled WGS sequence"/>
</dbReference>
<dbReference type="SUPFAM" id="SSF49723">
    <property type="entry name" value="Lipase/lipooxygenase domain (PLAT/LH2 domain)"/>
    <property type="match status" value="3"/>
</dbReference>
<protein>
    <recommendedName>
        <fullName evidence="3">PLAT domain-containing protein</fullName>
    </recommendedName>
</protein>
<feature type="region of interest" description="Disordered" evidence="2">
    <location>
        <begin position="1"/>
        <end position="53"/>
    </location>
</feature>
<evidence type="ECO:0000259" key="3">
    <source>
        <dbReference type="PROSITE" id="PS50095"/>
    </source>
</evidence>
<comment type="caution">
    <text evidence="1">Lacks conserved residue(s) required for the propagation of feature annotation.</text>
</comment>
<name>A0ABD0JY34_9CAEN</name>
<dbReference type="Gene3D" id="2.40.180.10">
    <property type="entry name" value="Catalase core domain"/>
    <property type="match status" value="3"/>
</dbReference>
<feature type="domain" description="PLAT" evidence="3">
    <location>
        <begin position="443"/>
        <end position="564"/>
    </location>
</feature>
<gene>
    <name evidence="4" type="ORF">BaRGS_00028988</name>
</gene>
<dbReference type="AlphaFoldDB" id="A0ABD0JY34"/>
<dbReference type="PANTHER" id="PTHR45901">
    <property type="entry name" value="PROTEIN CBG12474"/>
    <property type="match status" value="1"/>
</dbReference>
<proteinExistence type="predicted"/>
<evidence type="ECO:0000256" key="1">
    <source>
        <dbReference type="PROSITE-ProRule" id="PRU00152"/>
    </source>
</evidence>
<evidence type="ECO:0000256" key="2">
    <source>
        <dbReference type="SAM" id="MobiDB-lite"/>
    </source>
</evidence>
<dbReference type="EMBL" id="JACVVK020000295">
    <property type="protein sequence ID" value="KAK7479808.1"/>
    <property type="molecule type" value="Genomic_DNA"/>
</dbReference>
<dbReference type="SMART" id="SM00308">
    <property type="entry name" value="LH2"/>
    <property type="match status" value="3"/>
</dbReference>
<dbReference type="InterPro" id="IPR001024">
    <property type="entry name" value="PLAT/LH2_dom"/>
</dbReference>
<feature type="domain" description="PLAT" evidence="3">
    <location>
        <begin position="182"/>
        <end position="307"/>
    </location>
</feature>
<dbReference type="InterPro" id="IPR036392">
    <property type="entry name" value="PLAT/LH2_dom_sf"/>
</dbReference>